<keyword evidence="9" id="KW-1185">Reference proteome</keyword>
<feature type="transmembrane region" description="Helical" evidence="6">
    <location>
        <begin position="199"/>
        <end position="216"/>
    </location>
</feature>
<evidence type="ECO:0000256" key="5">
    <source>
        <dbReference type="ARBA" id="ARBA00023136"/>
    </source>
</evidence>
<dbReference type="GO" id="GO:0022904">
    <property type="term" value="P:respiratory electron transport chain"/>
    <property type="evidence" value="ECO:0007669"/>
    <property type="project" value="InterPro"/>
</dbReference>
<name>A0A9X1YCU5_9PROT</name>
<feature type="transmembrane region" description="Helical" evidence="6">
    <location>
        <begin position="42"/>
        <end position="60"/>
    </location>
</feature>
<dbReference type="InterPro" id="IPR016174">
    <property type="entry name" value="Di-haem_cyt_TM"/>
</dbReference>
<dbReference type="GO" id="GO:0009055">
    <property type="term" value="F:electron transfer activity"/>
    <property type="evidence" value="ECO:0007669"/>
    <property type="project" value="InterPro"/>
</dbReference>
<evidence type="ECO:0000313" key="9">
    <source>
        <dbReference type="Proteomes" id="UP001139516"/>
    </source>
</evidence>
<keyword evidence="5 6" id="KW-0472">Membrane</keyword>
<dbReference type="InterPro" id="IPR011577">
    <property type="entry name" value="Cyt_b561_bac/Ni-Hgenase"/>
</dbReference>
<evidence type="ECO:0000256" key="3">
    <source>
        <dbReference type="ARBA" id="ARBA00022692"/>
    </source>
</evidence>
<accession>A0A9X1YCU5</accession>
<dbReference type="Pfam" id="PF01292">
    <property type="entry name" value="Ni_hydr_CYTB"/>
    <property type="match status" value="1"/>
</dbReference>
<dbReference type="SUPFAM" id="SSF81342">
    <property type="entry name" value="Transmembrane di-heme cytochromes"/>
    <property type="match status" value="1"/>
</dbReference>
<comment type="subcellular location">
    <subcellularLocation>
        <location evidence="1">Cell membrane</location>
        <topology evidence="1">Multi-pass membrane protein</topology>
    </subcellularLocation>
</comment>
<dbReference type="AlphaFoldDB" id="A0A9X1YCU5"/>
<dbReference type="Gene3D" id="1.20.950.20">
    <property type="entry name" value="Transmembrane di-heme cytochromes, Chain C"/>
    <property type="match status" value="1"/>
</dbReference>
<evidence type="ECO:0000256" key="1">
    <source>
        <dbReference type="ARBA" id="ARBA00004651"/>
    </source>
</evidence>
<evidence type="ECO:0000256" key="6">
    <source>
        <dbReference type="SAM" id="Phobius"/>
    </source>
</evidence>
<evidence type="ECO:0000256" key="2">
    <source>
        <dbReference type="ARBA" id="ARBA00022475"/>
    </source>
</evidence>
<feature type="transmembrane region" description="Helical" evidence="6">
    <location>
        <begin position="93"/>
        <end position="112"/>
    </location>
</feature>
<evidence type="ECO:0000313" key="8">
    <source>
        <dbReference type="EMBL" id="MCK8786362.1"/>
    </source>
</evidence>
<dbReference type="GO" id="GO:0005886">
    <property type="term" value="C:plasma membrane"/>
    <property type="evidence" value="ECO:0007669"/>
    <property type="project" value="UniProtKB-SubCell"/>
</dbReference>
<evidence type="ECO:0000259" key="7">
    <source>
        <dbReference type="Pfam" id="PF01292"/>
    </source>
</evidence>
<keyword evidence="4 6" id="KW-1133">Transmembrane helix</keyword>
<dbReference type="RefSeq" id="WP_248668478.1">
    <property type="nucleotide sequence ID" value="NZ_JALPRX010000081.1"/>
</dbReference>
<dbReference type="Proteomes" id="UP001139516">
    <property type="component" value="Unassembled WGS sequence"/>
</dbReference>
<dbReference type="PANTHER" id="PTHR30485">
    <property type="entry name" value="NI/FE-HYDROGENASE 1 B-TYPE CYTOCHROME SUBUNIT"/>
    <property type="match status" value="1"/>
</dbReference>
<dbReference type="EMBL" id="JALPRX010000081">
    <property type="protein sequence ID" value="MCK8786362.1"/>
    <property type="molecule type" value="Genomic_DNA"/>
</dbReference>
<feature type="transmembrane region" description="Helical" evidence="6">
    <location>
        <begin position="150"/>
        <end position="170"/>
    </location>
</feature>
<dbReference type="InterPro" id="IPR051542">
    <property type="entry name" value="Hydrogenase_cytochrome"/>
</dbReference>
<dbReference type="GO" id="GO:0020037">
    <property type="term" value="F:heme binding"/>
    <property type="evidence" value="ECO:0007669"/>
    <property type="project" value="TreeGrafter"/>
</dbReference>
<keyword evidence="3 6" id="KW-0812">Transmembrane</keyword>
<feature type="transmembrane region" description="Helical" evidence="6">
    <location>
        <begin position="12"/>
        <end position="30"/>
    </location>
</feature>
<keyword evidence="2" id="KW-1003">Cell membrane</keyword>
<organism evidence="8 9">
    <name type="scientific">Roseomonas acroporae</name>
    <dbReference type="NCBI Taxonomy" id="2937791"/>
    <lineage>
        <taxon>Bacteria</taxon>
        <taxon>Pseudomonadati</taxon>
        <taxon>Pseudomonadota</taxon>
        <taxon>Alphaproteobacteria</taxon>
        <taxon>Acetobacterales</taxon>
        <taxon>Roseomonadaceae</taxon>
        <taxon>Roseomonas</taxon>
    </lineage>
</organism>
<proteinExistence type="predicted"/>
<gene>
    <name evidence="8" type="ORF">M0638_18450</name>
</gene>
<evidence type="ECO:0000256" key="4">
    <source>
        <dbReference type="ARBA" id="ARBA00022989"/>
    </source>
</evidence>
<sequence length="219" mass="23932">MQALHRVKVWDGWVRLFHWSIVLLVGASWLTYEKGWMELHLLSGYVILALLLFRVAWGFVGSDTARFARFLRSPLAALRHLGEFRHRGPDTEIGHNAAGGWMVLVMLGLLLFQAGTGLFSNDQVFTSGPLARFVSGETSDRLSGLHARNFNLILAAVALHVLAVLAYALLRRHDLVRPMVTGWKKLPAGAVAPRLGRPALAAGLLAGSAAIVWLIASLG</sequence>
<dbReference type="PANTHER" id="PTHR30485:SF2">
    <property type="entry name" value="BLL0597 PROTEIN"/>
    <property type="match status" value="1"/>
</dbReference>
<comment type="caution">
    <text evidence="8">The sequence shown here is derived from an EMBL/GenBank/DDBJ whole genome shotgun (WGS) entry which is preliminary data.</text>
</comment>
<protein>
    <submittedName>
        <fullName evidence="8">Cytochrome b/b6 domain-containing protein</fullName>
    </submittedName>
</protein>
<feature type="domain" description="Cytochrome b561 bacterial/Ni-hydrogenase" evidence="7">
    <location>
        <begin position="9"/>
        <end position="182"/>
    </location>
</feature>
<reference evidence="8" key="1">
    <citation type="submission" date="2022-04" db="EMBL/GenBank/DDBJ databases">
        <title>Roseomonas acroporae sp. nov., isolated from coral Acropora digitifera.</title>
        <authorList>
            <person name="Sun H."/>
        </authorList>
    </citation>
    <scope>NUCLEOTIDE SEQUENCE</scope>
    <source>
        <strain evidence="8">NAR14</strain>
    </source>
</reference>